<feature type="transmembrane region" description="Helical" evidence="1">
    <location>
        <begin position="102"/>
        <end position="120"/>
    </location>
</feature>
<keyword evidence="1" id="KW-0812">Transmembrane</keyword>
<feature type="transmembrane region" description="Helical" evidence="1">
    <location>
        <begin position="32"/>
        <end position="50"/>
    </location>
</feature>
<gene>
    <name evidence="2" type="ORF">GPICK_08695</name>
</gene>
<dbReference type="Proteomes" id="UP000057609">
    <property type="component" value="Chromosome"/>
</dbReference>
<dbReference type="HOGENOM" id="CLU_1141294_0_0_7"/>
<dbReference type="KEGG" id="gpi:GPICK_08695"/>
<evidence type="ECO:0000256" key="1">
    <source>
        <dbReference type="SAM" id="Phobius"/>
    </source>
</evidence>
<evidence type="ECO:0000313" key="2">
    <source>
        <dbReference type="EMBL" id="AJE03421.1"/>
    </source>
</evidence>
<organism evidence="2 3">
    <name type="scientific">Geobacter pickeringii</name>
    <dbReference type="NCBI Taxonomy" id="345632"/>
    <lineage>
        <taxon>Bacteria</taxon>
        <taxon>Pseudomonadati</taxon>
        <taxon>Thermodesulfobacteriota</taxon>
        <taxon>Desulfuromonadia</taxon>
        <taxon>Geobacterales</taxon>
        <taxon>Geobacteraceae</taxon>
        <taxon>Geobacter</taxon>
    </lineage>
</organism>
<sequence>MADISTVDLVQIVFWFLAGCISFYFSIGNARVWTSISIGFFLIFMSQLYVVEKALDAPWTAYTQVEALHYIIGTISIMVMTHGFQEYYIFSRTLELGGSKQAVYLTILGLLIASAVFVFINPEPQYTVLRNIRMIENTTWVFLSLVNLDMVRKIYLQIRDSVIAKGFIAFGIVFIAIFLWKGSELYLQVYNWDADWKLIMQNLGASVPEQFMGRRDFSVLVHDIAGLLSGFTVGGTFIYLVKLLR</sequence>
<feature type="transmembrane region" description="Helical" evidence="1">
    <location>
        <begin position="162"/>
        <end position="180"/>
    </location>
</feature>
<keyword evidence="1" id="KW-1133">Transmembrane helix</keyword>
<feature type="transmembrane region" description="Helical" evidence="1">
    <location>
        <begin position="219"/>
        <end position="241"/>
    </location>
</feature>
<dbReference type="EMBL" id="CP009788">
    <property type="protein sequence ID" value="AJE03421.1"/>
    <property type="molecule type" value="Genomic_DNA"/>
</dbReference>
<keyword evidence="1" id="KW-0472">Membrane</keyword>
<dbReference type="STRING" id="345632.GPICK_08695"/>
<keyword evidence="3" id="KW-1185">Reference proteome</keyword>
<evidence type="ECO:0000313" key="3">
    <source>
        <dbReference type="Proteomes" id="UP000057609"/>
    </source>
</evidence>
<dbReference type="OrthoDB" id="5393251at2"/>
<feature type="transmembrane region" description="Helical" evidence="1">
    <location>
        <begin position="132"/>
        <end position="150"/>
    </location>
</feature>
<dbReference type="RefSeq" id="WP_039742289.1">
    <property type="nucleotide sequence ID" value="NZ_CP009788.1"/>
</dbReference>
<reference evidence="2 3" key="1">
    <citation type="journal article" date="2015" name="Genome Announc.">
        <title>Complete Genome of Geobacter pickeringii G13T, a Metal-Reducing Isolate from Sedimentary Kaolin Deposits.</title>
        <authorList>
            <person name="Badalamenti J.P."/>
            <person name="Bond D.R."/>
        </authorList>
    </citation>
    <scope>NUCLEOTIDE SEQUENCE [LARGE SCALE GENOMIC DNA]</scope>
    <source>
        <strain evidence="2 3">G13</strain>
    </source>
</reference>
<dbReference type="AlphaFoldDB" id="A0A0B5BHB5"/>
<accession>A0A0B5BHB5</accession>
<name>A0A0B5BHB5_9BACT</name>
<feature type="transmembrane region" description="Helical" evidence="1">
    <location>
        <begin position="6"/>
        <end position="25"/>
    </location>
</feature>
<proteinExistence type="predicted"/>
<feature type="transmembrane region" description="Helical" evidence="1">
    <location>
        <begin position="70"/>
        <end position="90"/>
    </location>
</feature>
<protein>
    <submittedName>
        <fullName evidence="2">Membrane protein</fullName>
    </submittedName>
</protein>